<dbReference type="AlphaFoldDB" id="A0A6B3NBB6"/>
<dbReference type="EMBL" id="JAAHFQ010000273">
    <property type="protein sequence ID" value="NER28880.1"/>
    <property type="molecule type" value="Genomic_DNA"/>
</dbReference>
<comment type="caution">
    <text evidence="2">The sequence shown here is derived from an EMBL/GenBank/DDBJ whole genome shotgun (WGS) entry which is preliminary data.</text>
</comment>
<name>A0A6B3NBB6_9CYAN</name>
<protein>
    <submittedName>
        <fullName evidence="2">Glycerol-3-phosphate dehydrogenase</fullName>
    </submittedName>
</protein>
<reference evidence="2" key="1">
    <citation type="submission" date="2019-11" db="EMBL/GenBank/DDBJ databases">
        <title>Genomic insights into an expanded diversity of filamentous marine cyanobacteria reveals the extraordinary biosynthetic potential of Moorea and Okeania.</title>
        <authorList>
            <person name="Ferreira Leao T."/>
            <person name="Wang M."/>
            <person name="Moss N."/>
            <person name="Da Silva R."/>
            <person name="Sanders J."/>
            <person name="Nurk S."/>
            <person name="Gurevich A."/>
            <person name="Humphrey G."/>
            <person name="Reher R."/>
            <person name="Zhu Q."/>
            <person name="Belda-Ferre P."/>
            <person name="Glukhov E."/>
            <person name="Rex R."/>
            <person name="Dorrestein P.C."/>
            <person name="Knight R."/>
            <person name="Pevzner P."/>
            <person name="Gerwick W.H."/>
            <person name="Gerwick L."/>
        </authorList>
    </citation>
    <scope>NUCLEOTIDE SEQUENCE</scope>
    <source>
        <strain evidence="2">SIO1C4</strain>
    </source>
</reference>
<dbReference type="Pfam" id="PF11747">
    <property type="entry name" value="RebB"/>
    <property type="match status" value="1"/>
</dbReference>
<evidence type="ECO:0000313" key="2">
    <source>
        <dbReference type="EMBL" id="NER28880.1"/>
    </source>
</evidence>
<proteinExistence type="predicted"/>
<organism evidence="2">
    <name type="scientific">Symploca sp. SIO1C4</name>
    <dbReference type="NCBI Taxonomy" id="2607765"/>
    <lineage>
        <taxon>Bacteria</taxon>
        <taxon>Bacillati</taxon>
        <taxon>Cyanobacteriota</taxon>
        <taxon>Cyanophyceae</taxon>
        <taxon>Coleofasciculales</taxon>
        <taxon>Coleofasciculaceae</taxon>
        <taxon>Symploca</taxon>
    </lineage>
</organism>
<dbReference type="InterPro" id="IPR021070">
    <property type="entry name" value="Killing_trait_RebB"/>
</dbReference>
<feature type="region of interest" description="Disordered" evidence="1">
    <location>
        <begin position="1"/>
        <end position="21"/>
    </location>
</feature>
<evidence type="ECO:0000256" key="1">
    <source>
        <dbReference type="SAM" id="MobiDB-lite"/>
    </source>
</evidence>
<sequence>MSQPSNEDSQTAGNSPAQSQANLNQLVAHSLGLAVENAVAAQQQGFILQQAATTIGIAQLYSNTQGSAADKNLLKTLEQIQKVAETFKNQDSSKSNL</sequence>
<accession>A0A6B3NBB6</accession>
<gene>
    <name evidence="2" type="ORF">F6J89_14890</name>
</gene>